<dbReference type="InterPro" id="IPR001926">
    <property type="entry name" value="TrpB-like_PALP"/>
</dbReference>
<dbReference type="Pfam" id="PF00291">
    <property type="entry name" value="PALP"/>
    <property type="match status" value="1"/>
</dbReference>
<dbReference type="Gene3D" id="3.40.50.1100">
    <property type="match status" value="2"/>
</dbReference>
<comment type="caution">
    <text evidence="4">The sequence shown here is derived from an EMBL/GenBank/DDBJ whole genome shotgun (WGS) entry which is preliminary data.</text>
</comment>
<evidence type="ECO:0000256" key="2">
    <source>
        <dbReference type="ARBA" id="ARBA00022898"/>
    </source>
</evidence>
<feature type="domain" description="Tryptophan synthase beta chain-like PALP" evidence="3">
    <location>
        <begin position="43"/>
        <end position="350"/>
    </location>
</feature>
<reference evidence="4 5" key="1">
    <citation type="submission" date="2014-04" db="EMBL/GenBank/DDBJ databases">
        <title>Aquimarina sp. 22II-S11-z7 Genome Sequencing.</title>
        <authorList>
            <person name="Lai Q."/>
        </authorList>
    </citation>
    <scope>NUCLEOTIDE SEQUENCE [LARGE SCALE GENOMIC DNA]</scope>
    <source>
        <strain evidence="4 5">22II-S11-z7</strain>
    </source>
</reference>
<dbReference type="Proteomes" id="UP000023541">
    <property type="component" value="Unassembled WGS sequence"/>
</dbReference>
<evidence type="ECO:0000313" key="5">
    <source>
        <dbReference type="Proteomes" id="UP000023541"/>
    </source>
</evidence>
<dbReference type="EMBL" id="AQRA01000001">
    <property type="protein sequence ID" value="EZH75471.1"/>
    <property type="molecule type" value="Genomic_DNA"/>
</dbReference>
<dbReference type="PANTHER" id="PTHR42937:SF1">
    <property type="entry name" value="DIAMINOPROPIONATE AMMONIA-LYASE"/>
    <property type="match status" value="1"/>
</dbReference>
<dbReference type="InterPro" id="IPR010081">
    <property type="entry name" value="DiNH2opropionate_NH3_lyase"/>
</dbReference>
<protein>
    <submittedName>
        <fullName evidence="4">Diaminopropionate ammonia-lyase</fullName>
    </submittedName>
</protein>
<dbReference type="RefSeq" id="WP_034239119.1">
    <property type="nucleotide sequence ID" value="NZ_AQRA01000001.1"/>
</dbReference>
<dbReference type="SUPFAM" id="SSF53686">
    <property type="entry name" value="Tryptophan synthase beta subunit-like PLP-dependent enzymes"/>
    <property type="match status" value="1"/>
</dbReference>
<accession>A0A023BZI2</accession>
<dbReference type="NCBIfam" id="NF006058">
    <property type="entry name" value="PRK08206.1"/>
    <property type="match status" value="1"/>
</dbReference>
<dbReference type="STRING" id="1317122.ATO12_01440"/>
<proteinExistence type="predicted"/>
<sequence length="379" mass="41835">MEIKNKMDSSFYINNPDNTFVDNVTTAILEKCDDAMTFHSSLPGYKPTPLIHLPNLSQKYNVGNIYVKDESFRFGLNAFKGLGASYAIHQILKKKPQIETFCTATDGNHGRAVAWSANFFNKKAVVFVPKGTTDQRIQAIEKEGAIVEQVDGNYDKTCAYAKAVSEKNGWELVQDTAWENYEEIPAYIMGGYLTLFQEIEDSLLLPSCPRIDLVFLQAGVGSFAGTGIRYYLEKYGANRPKIIIVEPTEADAILASFKKGKITTSLGNSETIMAGLNCGTPSLGAWDLIKNGSDISIKIDDKYSREAIRELYFPNGSDTKIISGESGASGLAGFIAIMKEQEYKPIKETLCINETTNILFISTEGATDIDMFDSIISEK</sequence>
<dbReference type="eggNOG" id="COG1171">
    <property type="taxonomic scope" value="Bacteria"/>
</dbReference>
<dbReference type="NCBIfam" id="TIGR01747">
    <property type="entry name" value="diampropi_NH3ly"/>
    <property type="match status" value="1"/>
</dbReference>
<gene>
    <name evidence="4" type="ORF">ATO12_01440</name>
</gene>
<name>A0A023BZI2_9FLAO</name>
<keyword evidence="2" id="KW-0663">Pyridoxal phosphate</keyword>
<keyword evidence="5" id="KW-1185">Reference proteome</keyword>
<evidence type="ECO:0000313" key="4">
    <source>
        <dbReference type="EMBL" id="EZH75471.1"/>
    </source>
</evidence>
<dbReference type="AlphaFoldDB" id="A0A023BZI2"/>
<evidence type="ECO:0000259" key="3">
    <source>
        <dbReference type="Pfam" id="PF00291"/>
    </source>
</evidence>
<dbReference type="PANTHER" id="PTHR42937">
    <property type="match status" value="1"/>
</dbReference>
<evidence type="ECO:0000256" key="1">
    <source>
        <dbReference type="ARBA" id="ARBA00001933"/>
    </source>
</evidence>
<dbReference type="GO" id="GO:0030170">
    <property type="term" value="F:pyridoxal phosphate binding"/>
    <property type="evidence" value="ECO:0007669"/>
    <property type="project" value="InterPro"/>
</dbReference>
<keyword evidence="4" id="KW-0456">Lyase</keyword>
<comment type="cofactor">
    <cofactor evidence="1">
        <name>pyridoxal 5'-phosphate</name>
        <dbReference type="ChEBI" id="CHEBI:597326"/>
    </cofactor>
</comment>
<dbReference type="GO" id="GO:0008838">
    <property type="term" value="F:diaminopropionate ammonia-lyase activity"/>
    <property type="evidence" value="ECO:0007669"/>
    <property type="project" value="InterPro"/>
</dbReference>
<dbReference type="InterPro" id="IPR036052">
    <property type="entry name" value="TrpB-like_PALP_sf"/>
</dbReference>
<organism evidence="4 5">
    <name type="scientific">Aquimarina atlantica</name>
    <dbReference type="NCBI Taxonomy" id="1317122"/>
    <lineage>
        <taxon>Bacteria</taxon>
        <taxon>Pseudomonadati</taxon>
        <taxon>Bacteroidota</taxon>
        <taxon>Flavobacteriia</taxon>
        <taxon>Flavobacteriales</taxon>
        <taxon>Flavobacteriaceae</taxon>
        <taxon>Aquimarina</taxon>
    </lineage>
</organism>